<name>X0ZUJ9_9ZZZZ</name>
<dbReference type="SUPFAM" id="SSF51735">
    <property type="entry name" value="NAD(P)-binding Rossmann-fold domains"/>
    <property type="match status" value="1"/>
</dbReference>
<dbReference type="Pfam" id="PF01113">
    <property type="entry name" value="DapB_N"/>
    <property type="match status" value="1"/>
</dbReference>
<evidence type="ECO:0000259" key="3">
    <source>
        <dbReference type="Pfam" id="PF01113"/>
    </source>
</evidence>
<dbReference type="AlphaFoldDB" id="X0ZUJ9"/>
<reference evidence="4" key="1">
    <citation type="journal article" date="2014" name="Front. Microbiol.">
        <title>High frequency of phylogenetically diverse reductive dehalogenase-homologous genes in deep subseafloor sedimentary metagenomes.</title>
        <authorList>
            <person name="Kawai M."/>
            <person name="Futagami T."/>
            <person name="Toyoda A."/>
            <person name="Takaki Y."/>
            <person name="Nishi S."/>
            <person name="Hori S."/>
            <person name="Arai W."/>
            <person name="Tsubouchi T."/>
            <person name="Morono Y."/>
            <person name="Uchiyama I."/>
            <person name="Ito T."/>
            <person name="Fujiyama A."/>
            <person name="Inagaki F."/>
            <person name="Takami H."/>
        </authorList>
    </citation>
    <scope>NUCLEOTIDE SEQUENCE</scope>
    <source>
        <strain evidence="4">Expedition CK06-06</strain>
    </source>
</reference>
<keyword evidence="2" id="KW-0560">Oxidoreductase</keyword>
<dbReference type="Gene3D" id="3.40.50.720">
    <property type="entry name" value="NAD(P)-binding Rossmann-like Domain"/>
    <property type="match status" value="1"/>
</dbReference>
<evidence type="ECO:0000256" key="2">
    <source>
        <dbReference type="ARBA" id="ARBA00023002"/>
    </source>
</evidence>
<feature type="non-terminal residue" evidence="4">
    <location>
        <position position="113"/>
    </location>
</feature>
<dbReference type="GO" id="GO:0008839">
    <property type="term" value="F:4-hydroxy-tetrahydrodipicolinate reductase"/>
    <property type="evidence" value="ECO:0007669"/>
    <property type="project" value="InterPro"/>
</dbReference>
<dbReference type="InterPro" id="IPR036291">
    <property type="entry name" value="NAD(P)-bd_dom_sf"/>
</dbReference>
<dbReference type="EMBL" id="BART01006332">
    <property type="protein sequence ID" value="GAG61647.1"/>
    <property type="molecule type" value="Genomic_DNA"/>
</dbReference>
<organism evidence="4">
    <name type="scientific">marine sediment metagenome</name>
    <dbReference type="NCBI Taxonomy" id="412755"/>
    <lineage>
        <taxon>unclassified sequences</taxon>
        <taxon>metagenomes</taxon>
        <taxon>ecological metagenomes</taxon>
    </lineage>
</organism>
<comment type="caution">
    <text evidence="4">The sequence shown here is derived from an EMBL/GenBank/DDBJ whole genome shotgun (WGS) entry which is preliminary data.</text>
</comment>
<evidence type="ECO:0000256" key="1">
    <source>
        <dbReference type="ARBA" id="ARBA00022857"/>
    </source>
</evidence>
<sequence length="113" mass="12095">MKIAVIGIGKTGSEVIKLLPKSQLSGAYDIDNPPTVAALKKADVAIVFVPGNAVAEILPIVMQAGILAVWGSTGFAWPKDLNEQLQKQQTKWIIAANFSLSMHLIRRCLGELG</sequence>
<gene>
    <name evidence="4" type="ORF">S01H4_14443</name>
</gene>
<proteinExistence type="predicted"/>
<accession>X0ZUJ9</accession>
<evidence type="ECO:0000313" key="4">
    <source>
        <dbReference type="EMBL" id="GAG61647.1"/>
    </source>
</evidence>
<dbReference type="GO" id="GO:0009089">
    <property type="term" value="P:lysine biosynthetic process via diaminopimelate"/>
    <property type="evidence" value="ECO:0007669"/>
    <property type="project" value="InterPro"/>
</dbReference>
<feature type="domain" description="Dihydrodipicolinate reductase N-terminal" evidence="3">
    <location>
        <begin position="1"/>
        <end position="98"/>
    </location>
</feature>
<dbReference type="InterPro" id="IPR000846">
    <property type="entry name" value="DapB_N"/>
</dbReference>
<keyword evidence="1" id="KW-0521">NADP</keyword>
<protein>
    <recommendedName>
        <fullName evidence="3">Dihydrodipicolinate reductase N-terminal domain-containing protein</fullName>
    </recommendedName>
</protein>